<evidence type="ECO:0000313" key="2">
    <source>
        <dbReference type="Proteomes" id="UP000265520"/>
    </source>
</evidence>
<keyword evidence="2" id="KW-1185">Reference proteome</keyword>
<gene>
    <name evidence="1" type="ORF">A2U01_0004833</name>
</gene>
<reference evidence="1 2" key="1">
    <citation type="journal article" date="2018" name="Front. Plant Sci.">
        <title>Red Clover (Trifolium pratense) and Zigzag Clover (T. medium) - A Picture of Genomic Similarities and Differences.</title>
        <authorList>
            <person name="Dluhosova J."/>
            <person name="Istvanek J."/>
            <person name="Nedelnik J."/>
            <person name="Repkova J."/>
        </authorList>
    </citation>
    <scope>NUCLEOTIDE SEQUENCE [LARGE SCALE GENOMIC DNA]</scope>
    <source>
        <strain evidence="2">cv. 10/8</strain>
        <tissue evidence="1">Leaf</tissue>
    </source>
</reference>
<sequence>NNLDDIEECKVTMNLKSDMTDLSMLRDNTASEVLVDMQGLDSARAGCFGLHQSVLQFGGRSSFADYGAKLCICLVVF</sequence>
<feature type="non-terminal residue" evidence="1">
    <location>
        <position position="1"/>
    </location>
</feature>
<proteinExistence type="predicted"/>
<dbReference type="Proteomes" id="UP000265520">
    <property type="component" value="Unassembled WGS sequence"/>
</dbReference>
<dbReference type="EMBL" id="LXQA010006090">
    <property type="protein sequence ID" value="MCH84003.1"/>
    <property type="molecule type" value="Genomic_DNA"/>
</dbReference>
<dbReference type="AlphaFoldDB" id="A0A392MA34"/>
<accession>A0A392MA34</accession>
<comment type="caution">
    <text evidence="1">The sequence shown here is derived from an EMBL/GenBank/DDBJ whole genome shotgun (WGS) entry which is preliminary data.</text>
</comment>
<organism evidence="1 2">
    <name type="scientific">Trifolium medium</name>
    <dbReference type="NCBI Taxonomy" id="97028"/>
    <lineage>
        <taxon>Eukaryota</taxon>
        <taxon>Viridiplantae</taxon>
        <taxon>Streptophyta</taxon>
        <taxon>Embryophyta</taxon>
        <taxon>Tracheophyta</taxon>
        <taxon>Spermatophyta</taxon>
        <taxon>Magnoliopsida</taxon>
        <taxon>eudicotyledons</taxon>
        <taxon>Gunneridae</taxon>
        <taxon>Pentapetalae</taxon>
        <taxon>rosids</taxon>
        <taxon>fabids</taxon>
        <taxon>Fabales</taxon>
        <taxon>Fabaceae</taxon>
        <taxon>Papilionoideae</taxon>
        <taxon>50 kb inversion clade</taxon>
        <taxon>NPAAA clade</taxon>
        <taxon>Hologalegina</taxon>
        <taxon>IRL clade</taxon>
        <taxon>Trifolieae</taxon>
        <taxon>Trifolium</taxon>
    </lineage>
</organism>
<name>A0A392MA34_9FABA</name>
<protein>
    <submittedName>
        <fullName evidence="1">Uncharacterized protein</fullName>
    </submittedName>
</protein>
<evidence type="ECO:0000313" key="1">
    <source>
        <dbReference type="EMBL" id="MCH84003.1"/>
    </source>
</evidence>